<keyword evidence="4" id="KW-1185">Reference proteome</keyword>
<proteinExistence type="inferred from homology"/>
<dbReference type="GO" id="GO:0047134">
    <property type="term" value="F:protein-disulfide reductase [NAD(P)H] activity"/>
    <property type="evidence" value="ECO:0007669"/>
    <property type="project" value="InterPro"/>
</dbReference>
<evidence type="ECO:0000256" key="1">
    <source>
        <dbReference type="ARBA" id="ARBA00008987"/>
    </source>
</evidence>
<dbReference type="PANTHER" id="PTHR12452:SF0">
    <property type="entry name" value="THIOREDOXIN DOMAIN-CONTAINING PROTEIN 17"/>
    <property type="match status" value="1"/>
</dbReference>
<evidence type="ECO:0000313" key="4">
    <source>
        <dbReference type="Proteomes" id="UP000567179"/>
    </source>
</evidence>
<dbReference type="InterPro" id="IPR036249">
    <property type="entry name" value="Thioredoxin-like_sf"/>
</dbReference>
<dbReference type="OrthoDB" id="78947at2759"/>
<dbReference type="Pfam" id="PF06110">
    <property type="entry name" value="TXD17-like_Trx"/>
    <property type="match status" value="1"/>
</dbReference>
<dbReference type="Proteomes" id="UP000567179">
    <property type="component" value="Unassembled WGS sequence"/>
</dbReference>
<dbReference type="SUPFAM" id="SSF52833">
    <property type="entry name" value="Thioredoxin-like"/>
    <property type="match status" value="1"/>
</dbReference>
<comment type="caution">
    <text evidence="3">The sequence shown here is derived from an EMBL/GenBank/DDBJ whole genome shotgun (WGS) entry which is preliminary data.</text>
</comment>
<dbReference type="Gene3D" id="3.40.30.10">
    <property type="entry name" value="Glutaredoxin"/>
    <property type="match status" value="1"/>
</dbReference>
<dbReference type="InterPro" id="IPR010357">
    <property type="entry name" value="TXNDC17_dom"/>
</dbReference>
<gene>
    <name evidence="3" type="ORF">D9619_002584</name>
</gene>
<dbReference type="GO" id="GO:0005829">
    <property type="term" value="C:cytosol"/>
    <property type="evidence" value="ECO:0007669"/>
    <property type="project" value="TreeGrafter"/>
</dbReference>
<feature type="domain" description="Thioredoxin" evidence="2">
    <location>
        <begin position="22"/>
        <end position="103"/>
    </location>
</feature>
<dbReference type="AlphaFoldDB" id="A0A8H5ETL3"/>
<organism evidence="3 4">
    <name type="scientific">Psilocybe cf. subviscida</name>
    <dbReference type="NCBI Taxonomy" id="2480587"/>
    <lineage>
        <taxon>Eukaryota</taxon>
        <taxon>Fungi</taxon>
        <taxon>Dikarya</taxon>
        <taxon>Basidiomycota</taxon>
        <taxon>Agaricomycotina</taxon>
        <taxon>Agaricomycetes</taxon>
        <taxon>Agaricomycetidae</taxon>
        <taxon>Agaricales</taxon>
        <taxon>Agaricineae</taxon>
        <taxon>Strophariaceae</taxon>
        <taxon>Psilocybe</taxon>
    </lineage>
</organism>
<sequence>MPLYEADSSIDHINLWTVPDEYIIFYSSVVDGQMWCPDCRRVDSLIKETFGESGPSALIVYTGNREQWKAKTNIWRQEAWNITSVPTIVRLKNGKEESRLVDDGPILSKLSTWTKS</sequence>
<evidence type="ECO:0000313" key="3">
    <source>
        <dbReference type="EMBL" id="KAF5311936.1"/>
    </source>
</evidence>
<dbReference type="InterPro" id="IPR045108">
    <property type="entry name" value="TXNDC17-like"/>
</dbReference>
<dbReference type="PANTHER" id="PTHR12452">
    <property type="entry name" value="42-9-9 PROTEIN-RELATED"/>
    <property type="match status" value="1"/>
</dbReference>
<evidence type="ECO:0000259" key="2">
    <source>
        <dbReference type="Pfam" id="PF06110"/>
    </source>
</evidence>
<reference evidence="3 4" key="1">
    <citation type="journal article" date="2020" name="ISME J.">
        <title>Uncovering the hidden diversity of litter-decomposition mechanisms in mushroom-forming fungi.</title>
        <authorList>
            <person name="Floudas D."/>
            <person name="Bentzer J."/>
            <person name="Ahren D."/>
            <person name="Johansson T."/>
            <person name="Persson P."/>
            <person name="Tunlid A."/>
        </authorList>
    </citation>
    <scope>NUCLEOTIDE SEQUENCE [LARGE SCALE GENOMIC DNA]</scope>
    <source>
        <strain evidence="3 4">CBS 101986</strain>
    </source>
</reference>
<dbReference type="EMBL" id="JAACJJ010000056">
    <property type="protein sequence ID" value="KAF5311936.1"/>
    <property type="molecule type" value="Genomic_DNA"/>
</dbReference>
<protein>
    <recommendedName>
        <fullName evidence="2">Thioredoxin domain-containing protein</fullName>
    </recommendedName>
</protein>
<accession>A0A8H5ETL3</accession>
<name>A0A8H5ETL3_9AGAR</name>
<comment type="similarity">
    <text evidence="1">Belongs to the thioredoxin family.</text>
</comment>